<dbReference type="InterPro" id="IPR050553">
    <property type="entry name" value="Thioredoxin_ResA/DsbE_sf"/>
</dbReference>
<dbReference type="GO" id="GO:0016491">
    <property type="term" value="F:oxidoreductase activity"/>
    <property type="evidence" value="ECO:0007669"/>
    <property type="project" value="InterPro"/>
</dbReference>
<feature type="transmembrane region" description="Helical" evidence="1">
    <location>
        <begin position="23"/>
        <end position="41"/>
    </location>
</feature>
<feature type="domain" description="Thioredoxin" evidence="2">
    <location>
        <begin position="44"/>
        <end position="169"/>
    </location>
</feature>
<dbReference type="PROSITE" id="PS51352">
    <property type="entry name" value="THIOREDOXIN_2"/>
    <property type="match status" value="1"/>
</dbReference>
<keyword evidence="4" id="KW-1185">Reference proteome</keyword>
<reference evidence="3 4" key="1">
    <citation type="submission" date="2019-07" db="EMBL/GenBank/DDBJ databases">
        <title>Tepidimonas aquatica CLN-1 draft genome.</title>
        <authorList>
            <person name="Da Costa M.S."/>
            <person name="Froufe H.J.C."/>
            <person name="Egas C."/>
            <person name="Albuquerque L."/>
        </authorList>
    </citation>
    <scope>NUCLEOTIDE SEQUENCE [LARGE SCALE GENOMIC DNA]</scope>
    <source>
        <strain evidence="3 4">CLN-1</strain>
    </source>
</reference>
<dbReference type="Pfam" id="PF08534">
    <property type="entry name" value="Redoxin"/>
    <property type="match status" value="1"/>
</dbReference>
<dbReference type="AlphaFoldDB" id="A0A554WMI4"/>
<evidence type="ECO:0000256" key="1">
    <source>
        <dbReference type="SAM" id="Phobius"/>
    </source>
</evidence>
<comment type="caution">
    <text evidence="3">The sequence shown here is derived from an EMBL/GenBank/DDBJ whole genome shotgun (WGS) entry which is preliminary data.</text>
</comment>
<dbReference type="PANTHER" id="PTHR42852">
    <property type="entry name" value="THIOL:DISULFIDE INTERCHANGE PROTEIN DSBE"/>
    <property type="match status" value="1"/>
</dbReference>
<gene>
    <name evidence="3" type="primary">dsbE</name>
    <name evidence="3" type="ORF">Taqua_01349</name>
</gene>
<evidence type="ECO:0000313" key="4">
    <source>
        <dbReference type="Proteomes" id="UP000318554"/>
    </source>
</evidence>
<dbReference type="Proteomes" id="UP000318554">
    <property type="component" value="Unassembled WGS sequence"/>
</dbReference>
<keyword evidence="1" id="KW-1133">Transmembrane helix</keyword>
<protein>
    <submittedName>
        <fullName evidence="3">Thiol:disulfide interchange protein DsbE</fullName>
    </submittedName>
</protein>
<evidence type="ECO:0000313" key="3">
    <source>
        <dbReference type="EMBL" id="TSE24784.1"/>
    </source>
</evidence>
<name>A0A554WMI4_9BURK</name>
<dbReference type="Gene3D" id="3.40.30.10">
    <property type="entry name" value="Glutaredoxin"/>
    <property type="match status" value="1"/>
</dbReference>
<sequence length="192" mass="21405">MGEDQHNSAPSGRHRWQHFLRETVLTLTLAVGVFLGVQAWLTRDTPPRWVDSGTVDWLLPDGTQHRGTLDQLRERLGVPADAPVALHVWATWCSICRLEESNVTALARDHPVITVATRSGDARAVRAHLRQRGLPWVTILDPDGRLATAHGWRSVPVFAVLQADGRLRHVTVGYTTGWGMRWRIAVNLLSPA</sequence>
<accession>A0A554WMI4</accession>
<dbReference type="InterPro" id="IPR013740">
    <property type="entry name" value="Redoxin"/>
</dbReference>
<dbReference type="SUPFAM" id="SSF52833">
    <property type="entry name" value="Thioredoxin-like"/>
    <property type="match status" value="1"/>
</dbReference>
<dbReference type="InterPro" id="IPR013766">
    <property type="entry name" value="Thioredoxin_domain"/>
</dbReference>
<evidence type="ECO:0000259" key="2">
    <source>
        <dbReference type="PROSITE" id="PS51352"/>
    </source>
</evidence>
<dbReference type="RefSeq" id="WP_185969578.1">
    <property type="nucleotide sequence ID" value="NZ_VJNA01000014.1"/>
</dbReference>
<dbReference type="EMBL" id="VJNA01000014">
    <property type="protein sequence ID" value="TSE24784.1"/>
    <property type="molecule type" value="Genomic_DNA"/>
</dbReference>
<dbReference type="InterPro" id="IPR036249">
    <property type="entry name" value="Thioredoxin-like_sf"/>
</dbReference>
<keyword evidence="1" id="KW-0812">Transmembrane</keyword>
<organism evidence="3 4">
    <name type="scientific">Tepidimonas aquatica</name>
    <dbReference type="NCBI Taxonomy" id="247482"/>
    <lineage>
        <taxon>Bacteria</taxon>
        <taxon>Pseudomonadati</taxon>
        <taxon>Pseudomonadota</taxon>
        <taxon>Betaproteobacteria</taxon>
        <taxon>Burkholderiales</taxon>
        <taxon>Tepidimonas</taxon>
    </lineage>
</organism>
<proteinExistence type="predicted"/>
<keyword evidence="1" id="KW-0472">Membrane</keyword>
<dbReference type="PANTHER" id="PTHR42852:SF17">
    <property type="entry name" value="THIOREDOXIN-LIKE PROTEIN HI_1115"/>
    <property type="match status" value="1"/>
</dbReference>